<evidence type="ECO:0000313" key="2">
    <source>
        <dbReference type="WBParaSite" id="RSKR_0000251900.1"/>
    </source>
</evidence>
<organism evidence="1 2">
    <name type="scientific">Rhabditophanes sp. KR3021</name>
    <dbReference type="NCBI Taxonomy" id="114890"/>
    <lineage>
        <taxon>Eukaryota</taxon>
        <taxon>Metazoa</taxon>
        <taxon>Ecdysozoa</taxon>
        <taxon>Nematoda</taxon>
        <taxon>Chromadorea</taxon>
        <taxon>Rhabditida</taxon>
        <taxon>Tylenchina</taxon>
        <taxon>Panagrolaimomorpha</taxon>
        <taxon>Strongyloidoidea</taxon>
        <taxon>Alloionematidae</taxon>
        <taxon>Rhabditophanes</taxon>
    </lineage>
</organism>
<name>A0AC35TN02_9BILA</name>
<evidence type="ECO:0000313" key="1">
    <source>
        <dbReference type="Proteomes" id="UP000095286"/>
    </source>
</evidence>
<accession>A0AC35TN02</accession>
<dbReference type="WBParaSite" id="RSKR_0000251900.1">
    <property type="protein sequence ID" value="RSKR_0000251900.1"/>
    <property type="gene ID" value="RSKR_0000251900"/>
</dbReference>
<dbReference type="Proteomes" id="UP000095286">
    <property type="component" value="Unplaced"/>
</dbReference>
<proteinExistence type="predicted"/>
<protein>
    <submittedName>
        <fullName evidence="2">EamA domain-containing protein</fullName>
    </submittedName>
</protein>
<reference evidence="2" key="1">
    <citation type="submission" date="2016-11" db="UniProtKB">
        <authorList>
            <consortium name="WormBaseParasite"/>
        </authorList>
    </citation>
    <scope>IDENTIFICATION</scope>
    <source>
        <strain evidence="2">KR3021</strain>
    </source>
</reference>
<sequence>MVKSISGGFNTVQSEDYDTDEAVVESQVTEETPLKFQNKSALIRKMILSFVIILSVAFAWTGAIQFSKTALVIDTKHFYAPFCMSWFSTNFMLLCYPVYMLYIIISKGLNNETVSKYHEEARQVYGEKFFSYKNYFLKTALFLFLWVGANYSYTQALVHIAASVATSISSANTAMVCILAWFFLKDKFNLYQVTSIGCAIAGVIVISQDKSAMKQDNHTVGIILAIVSACFSATYKVLFKRIIGNATLGQVSMFMTGLGVMNLCINIIPASILLYTGQEIIDTDYVPWGPIAGSSLLNLTFNFLVNFGIALLHPLVISIGMLLGIPLNAVADILFRNIQITNDFIIGGSLIFLSFTLIVLPFDLFIKKHFKCKVFRSKA</sequence>